<feature type="transmembrane region" description="Helical" evidence="10">
    <location>
        <begin position="7"/>
        <end position="26"/>
    </location>
</feature>
<sequence>MKQHAVLITVLFALSVSLISVSIIFWEFYKLNKQQYIDHIFTKYSVITQIYREHQQRQNSDIMLDANLAVYKMQIVKDEAEQERVVKGGEILKREGFESVKASLMFSEGELYTKNTITKLRATMIEYKNHIYFFMQTKNAGLLIKDEDLKSYIYINLLYAYSTIFLIISISFILVLQKLRPLIRLRKKIELFGDGNREISFKTNNCDEIGLVSNELESTKGKINNLLESRTLFLRNLMHELKTPIAKGTIATQMLNTQKQRDRFTSIFARLETLVNEFALIEEVTSLDNKKDFKEYRLVDIIDGAIDMAMVDRSSVSVDISGDVKRTVNYRLYTTAIKNMIDNAMKYSSDMHIKILIINGELSFESRGECLSHPLQYYIEPFTKDNPSKNSFGLGLYLVDSILKSHGEVLAHEYEKGVNRFIFA</sequence>
<dbReference type="SUPFAM" id="SSF47384">
    <property type="entry name" value="Homodimeric domain of signal transducing histidine kinase"/>
    <property type="match status" value="1"/>
</dbReference>
<evidence type="ECO:0000256" key="8">
    <source>
        <dbReference type="ARBA" id="ARBA00022989"/>
    </source>
</evidence>
<dbReference type="InterPro" id="IPR005467">
    <property type="entry name" value="His_kinase_dom"/>
</dbReference>
<dbReference type="InterPro" id="IPR036890">
    <property type="entry name" value="HATPase_C_sf"/>
</dbReference>
<dbReference type="InterPro" id="IPR047994">
    <property type="entry name" value="ArsS-like"/>
</dbReference>
<evidence type="ECO:0000256" key="10">
    <source>
        <dbReference type="SAM" id="Phobius"/>
    </source>
</evidence>
<dbReference type="AlphaFoldDB" id="A0A975B200"/>
<feature type="transmembrane region" description="Helical" evidence="10">
    <location>
        <begin position="152"/>
        <end position="176"/>
    </location>
</feature>
<keyword evidence="13" id="KW-1185">Reference proteome</keyword>
<dbReference type="InterPro" id="IPR003661">
    <property type="entry name" value="HisK_dim/P_dom"/>
</dbReference>
<dbReference type="NCBIfam" id="NF038389">
    <property type="entry name" value="ArsS_fam_HK"/>
    <property type="match status" value="1"/>
</dbReference>
<protein>
    <recommendedName>
        <fullName evidence="3">histidine kinase</fullName>
        <ecNumber evidence="3">2.7.13.3</ecNumber>
    </recommendedName>
</protein>
<evidence type="ECO:0000256" key="4">
    <source>
        <dbReference type="ARBA" id="ARBA00022553"/>
    </source>
</evidence>
<feature type="domain" description="Histidine kinase" evidence="11">
    <location>
        <begin position="236"/>
        <end position="424"/>
    </location>
</feature>
<dbReference type="Gene3D" id="3.30.565.10">
    <property type="entry name" value="Histidine kinase-like ATPase, C-terminal domain"/>
    <property type="match status" value="1"/>
</dbReference>
<evidence type="ECO:0000313" key="12">
    <source>
        <dbReference type="EMBL" id="QSZ42648.1"/>
    </source>
</evidence>
<dbReference type="InterPro" id="IPR050398">
    <property type="entry name" value="HssS/ArlS-like"/>
</dbReference>
<dbReference type="CDD" id="cd00082">
    <property type="entry name" value="HisKA"/>
    <property type="match status" value="1"/>
</dbReference>
<gene>
    <name evidence="12" type="ORF">GJV85_11185</name>
</gene>
<evidence type="ECO:0000259" key="11">
    <source>
        <dbReference type="PROSITE" id="PS50109"/>
    </source>
</evidence>
<comment type="catalytic activity">
    <reaction evidence="1">
        <text>ATP + protein L-histidine = ADP + protein N-phospho-L-histidine.</text>
        <dbReference type="EC" id="2.7.13.3"/>
    </reaction>
</comment>
<keyword evidence="5" id="KW-0808">Transferase</keyword>
<keyword evidence="9 10" id="KW-0472">Membrane</keyword>
<dbReference type="Proteomes" id="UP000671852">
    <property type="component" value="Chromosome"/>
</dbReference>
<evidence type="ECO:0000256" key="7">
    <source>
        <dbReference type="ARBA" id="ARBA00022777"/>
    </source>
</evidence>
<reference evidence="12" key="1">
    <citation type="submission" date="2019-11" db="EMBL/GenBank/DDBJ databases">
        <authorList>
            <person name="Kojima H."/>
        </authorList>
    </citation>
    <scope>NUCLEOTIDE SEQUENCE</scope>
    <source>
        <strain evidence="12">H1576</strain>
    </source>
</reference>
<dbReference type="PROSITE" id="PS50109">
    <property type="entry name" value="HIS_KIN"/>
    <property type="match status" value="1"/>
</dbReference>
<dbReference type="GO" id="GO:0016020">
    <property type="term" value="C:membrane"/>
    <property type="evidence" value="ECO:0007669"/>
    <property type="project" value="UniProtKB-SubCell"/>
</dbReference>
<comment type="subcellular location">
    <subcellularLocation>
        <location evidence="2">Membrane</location>
        <topology evidence="2">Multi-pass membrane protein</topology>
    </subcellularLocation>
</comment>
<name>A0A975B200_9BACT</name>
<evidence type="ECO:0000256" key="2">
    <source>
        <dbReference type="ARBA" id="ARBA00004141"/>
    </source>
</evidence>
<dbReference type="KEGG" id="saqt:GJV85_11185"/>
<keyword evidence="6 10" id="KW-0812">Transmembrane</keyword>
<keyword evidence="7 12" id="KW-0418">Kinase</keyword>
<accession>A0A975B200</accession>
<organism evidence="12 13">
    <name type="scientific">Sulfurimonas aquatica</name>
    <dbReference type="NCBI Taxonomy" id="2672570"/>
    <lineage>
        <taxon>Bacteria</taxon>
        <taxon>Pseudomonadati</taxon>
        <taxon>Campylobacterota</taxon>
        <taxon>Epsilonproteobacteria</taxon>
        <taxon>Campylobacterales</taxon>
        <taxon>Sulfurimonadaceae</taxon>
        <taxon>Sulfurimonas</taxon>
    </lineage>
</organism>
<evidence type="ECO:0000256" key="1">
    <source>
        <dbReference type="ARBA" id="ARBA00000085"/>
    </source>
</evidence>
<dbReference type="GO" id="GO:0000155">
    <property type="term" value="F:phosphorelay sensor kinase activity"/>
    <property type="evidence" value="ECO:0007669"/>
    <property type="project" value="InterPro"/>
</dbReference>
<dbReference type="PANTHER" id="PTHR45528:SF12">
    <property type="entry name" value="SENSOR HISTIDINE KINASE ARSS"/>
    <property type="match status" value="1"/>
</dbReference>
<evidence type="ECO:0000256" key="6">
    <source>
        <dbReference type="ARBA" id="ARBA00022692"/>
    </source>
</evidence>
<evidence type="ECO:0000256" key="5">
    <source>
        <dbReference type="ARBA" id="ARBA00022679"/>
    </source>
</evidence>
<evidence type="ECO:0000313" key="13">
    <source>
        <dbReference type="Proteomes" id="UP000671852"/>
    </source>
</evidence>
<evidence type="ECO:0000256" key="9">
    <source>
        <dbReference type="ARBA" id="ARBA00023136"/>
    </source>
</evidence>
<dbReference type="Gene3D" id="1.10.287.130">
    <property type="match status" value="1"/>
</dbReference>
<reference evidence="12" key="2">
    <citation type="submission" date="2021-04" db="EMBL/GenBank/DDBJ databases">
        <title>Isolation and characterization of a novel species of the genus Sulfurimonas.</title>
        <authorList>
            <person name="Fukui M."/>
        </authorList>
    </citation>
    <scope>NUCLEOTIDE SEQUENCE</scope>
    <source>
        <strain evidence="12">H1576</strain>
    </source>
</reference>
<dbReference type="EC" id="2.7.13.3" evidence="3"/>
<proteinExistence type="predicted"/>
<evidence type="ECO:0000256" key="3">
    <source>
        <dbReference type="ARBA" id="ARBA00012438"/>
    </source>
</evidence>
<dbReference type="InterPro" id="IPR036097">
    <property type="entry name" value="HisK_dim/P_sf"/>
</dbReference>
<dbReference type="SUPFAM" id="SSF55874">
    <property type="entry name" value="ATPase domain of HSP90 chaperone/DNA topoisomerase II/histidine kinase"/>
    <property type="match status" value="1"/>
</dbReference>
<dbReference type="RefSeq" id="WP_207561459.1">
    <property type="nucleotide sequence ID" value="NZ_CP046072.1"/>
</dbReference>
<keyword evidence="4" id="KW-0597">Phosphoprotein</keyword>
<dbReference type="EMBL" id="CP046072">
    <property type="protein sequence ID" value="QSZ42648.1"/>
    <property type="molecule type" value="Genomic_DNA"/>
</dbReference>
<dbReference type="PANTHER" id="PTHR45528">
    <property type="entry name" value="SENSOR HISTIDINE KINASE CPXA"/>
    <property type="match status" value="1"/>
</dbReference>
<keyword evidence="8 10" id="KW-1133">Transmembrane helix</keyword>